<gene>
    <name evidence="1" type="ORF">HNO53_12175</name>
</gene>
<dbReference type="InterPro" id="IPR028964">
    <property type="entry name" value="Imm8"/>
</dbReference>
<dbReference type="RefSeq" id="WP_209472403.1">
    <property type="nucleotide sequence ID" value="NZ_CP053383.1"/>
</dbReference>
<name>A0ABX7WGZ7_9GAMM</name>
<accession>A0ABX7WGZ7</accession>
<reference evidence="1 2" key="1">
    <citation type="journal article" date="2021" name="Front. Microbiol.">
        <title>Aerobic Denitrification and Heterotrophic Sulfur Oxidation in the Genus Halomonas Revealed by Six Novel Species Characterizations and Genome-Based Analysis.</title>
        <authorList>
            <person name="Wang L."/>
            <person name="Shao Z."/>
        </authorList>
    </citation>
    <scope>NUCLEOTIDE SEQUENCE [LARGE SCALE GENOMIC DNA]</scope>
    <source>
        <strain evidence="1 2">MCCC 1A13718</strain>
    </source>
</reference>
<dbReference type="Pfam" id="PF15586">
    <property type="entry name" value="Imm8"/>
    <property type="match status" value="1"/>
</dbReference>
<dbReference type="Proteomes" id="UP000671845">
    <property type="component" value="Chromosome"/>
</dbReference>
<evidence type="ECO:0000313" key="1">
    <source>
        <dbReference type="EMBL" id="QTP59405.1"/>
    </source>
</evidence>
<protein>
    <submittedName>
        <fullName evidence="1">Uncharacterized protein</fullName>
    </submittedName>
</protein>
<keyword evidence="2" id="KW-1185">Reference proteome</keyword>
<evidence type="ECO:0000313" key="2">
    <source>
        <dbReference type="Proteomes" id="UP000671845"/>
    </source>
</evidence>
<organism evidence="1 2">
    <name type="scientific">Halomonas sulfidivorans</name>
    <dbReference type="NCBI Taxonomy" id="2733488"/>
    <lineage>
        <taxon>Bacteria</taxon>
        <taxon>Pseudomonadati</taxon>
        <taxon>Pseudomonadota</taxon>
        <taxon>Gammaproteobacteria</taxon>
        <taxon>Oceanospirillales</taxon>
        <taxon>Halomonadaceae</taxon>
        <taxon>Halomonas</taxon>
    </lineage>
</organism>
<sequence>MDLEIQTIWSPDLSPPSSGYPSDRSDFAILLQVSIGERGKAGGEVFSLDVVSPSQLCRYASGTIISHTLVLDYFDWQVVEDRLSKLLRHAASAKNWEQVVGSFTGLLAYAD</sequence>
<proteinExistence type="predicted"/>
<dbReference type="EMBL" id="CP053383">
    <property type="protein sequence ID" value="QTP59405.1"/>
    <property type="molecule type" value="Genomic_DNA"/>
</dbReference>